<dbReference type="KEGG" id="vg:13827917"/>
<reference evidence="1 2" key="1">
    <citation type="journal article" date="2012" name="FEMS Microbiol. Lett.">
        <title>Characterization of an endolysin, LysBPS13, from a Bacillus cereus bacteriophage.</title>
        <authorList>
            <person name="Park J."/>
            <person name="Yun J."/>
            <person name="Lim J.A."/>
            <person name="Kang D.H."/>
            <person name="Ryu S."/>
        </authorList>
    </citation>
    <scope>NUCLEOTIDE SEQUENCE [LARGE SCALE GENOMIC DNA]</scope>
</reference>
<keyword evidence="2" id="KW-1185">Reference proteome</keyword>
<dbReference type="EMBL" id="JN654439">
    <property type="protein sequence ID" value="AEZ50401.1"/>
    <property type="molecule type" value="Genomic_DNA"/>
</dbReference>
<evidence type="ECO:0000313" key="1">
    <source>
        <dbReference type="EMBL" id="AEZ50401.1"/>
    </source>
</evidence>
<protein>
    <submittedName>
        <fullName evidence="1">Uncharacterized protein</fullName>
    </submittedName>
</protein>
<dbReference type="RefSeq" id="YP_006907781.1">
    <property type="nucleotide sequence ID" value="NC_018857.1"/>
</dbReference>
<gene>
    <name evidence="1" type="ORF">BPS13_0222</name>
</gene>
<name>J9PUJ3_9CAUD</name>
<proteinExistence type="predicted"/>
<evidence type="ECO:0000313" key="2">
    <source>
        <dbReference type="Proteomes" id="UP000006287"/>
    </source>
</evidence>
<organism evidence="1 2">
    <name type="scientific">Bacillus phage BPS13</name>
    <dbReference type="NCBI Taxonomy" id="1136731"/>
    <lineage>
        <taxon>Viruses</taxon>
        <taxon>Duplodnaviria</taxon>
        <taxon>Heunggongvirae</taxon>
        <taxon>Uroviricota</taxon>
        <taxon>Caudoviricetes</taxon>
        <taxon>Herelleviridae</taxon>
        <taxon>Bastillevirinae</taxon>
        <taxon>Wphvirus</taxon>
        <taxon>Wphvirus BPS13</taxon>
    </lineage>
</organism>
<dbReference type="GeneID" id="13827917"/>
<accession>J9PUJ3</accession>
<sequence length="86" mass="9883">MAYESKGYMNIQKIKESYPDEMAAKLFICKAANHYCVSISDLFSPEDLKYLANCTADDFYDDTTETISKYGMEAVTHYGLPNWKPF</sequence>
<dbReference type="Proteomes" id="UP000006287">
    <property type="component" value="Segment"/>
</dbReference>